<name>A0ACB6QZS3_9PLEO</name>
<comment type="caution">
    <text evidence="1">The sequence shown here is derived from an EMBL/GenBank/DDBJ whole genome shotgun (WGS) entry which is preliminary data.</text>
</comment>
<proteinExistence type="predicted"/>
<reference evidence="1" key="1">
    <citation type="journal article" date="2020" name="Stud. Mycol.">
        <title>101 Dothideomycetes genomes: a test case for predicting lifestyles and emergence of pathogens.</title>
        <authorList>
            <person name="Haridas S."/>
            <person name="Albert R."/>
            <person name="Binder M."/>
            <person name="Bloem J."/>
            <person name="Labutti K."/>
            <person name="Salamov A."/>
            <person name="Andreopoulos B."/>
            <person name="Baker S."/>
            <person name="Barry K."/>
            <person name="Bills G."/>
            <person name="Bluhm B."/>
            <person name="Cannon C."/>
            <person name="Castanera R."/>
            <person name="Culley D."/>
            <person name="Daum C."/>
            <person name="Ezra D."/>
            <person name="Gonzalez J."/>
            <person name="Henrissat B."/>
            <person name="Kuo A."/>
            <person name="Liang C."/>
            <person name="Lipzen A."/>
            <person name="Lutzoni F."/>
            <person name="Magnuson J."/>
            <person name="Mondo S."/>
            <person name="Nolan M."/>
            <person name="Ohm R."/>
            <person name="Pangilinan J."/>
            <person name="Park H.-J."/>
            <person name="Ramirez L."/>
            <person name="Alfaro M."/>
            <person name="Sun H."/>
            <person name="Tritt A."/>
            <person name="Yoshinaga Y."/>
            <person name="Zwiers L.-H."/>
            <person name="Turgeon B."/>
            <person name="Goodwin S."/>
            <person name="Spatafora J."/>
            <person name="Crous P."/>
            <person name="Grigoriev I."/>
        </authorList>
    </citation>
    <scope>NUCLEOTIDE SEQUENCE</scope>
    <source>
        <strain evidence="1">ATCC 200398</strain>
    </source>
</reference>
<evidence type="ECO:0000313" key="2">
    <source>
        <dbReference type="Proteomes" id="UP000799755"/>
    </source>
</evidence>
<accession>A0ACB6QZS3</accession>
<protein>
    <submittedName>
        <fullName evidence="1">Uncharacterized protein</fullName>
    </submittedName>
</protein>
<sequence length="465" mass="53689">MTTSFIPVGSLQGLPSFEIYSRTWHWIRHSKGAVLHLGTSSSSNNGSHHSGYPFTVLRLASKHLPDGTSTASLKTNPTNAAPFFSLARELRDQIYHYLWREHPVYFFQFSLHIEFSYGAPNKERFSWPWLPSWLLTNKTILEEGIQQFYRQARCIDIRLTACDARRKCTTSLCACKDKCCGERPGHLLDIRRIRTIDRFGCYDLEIHKENGEPSLIAPEAGDRLVPVYARHVDRDLIKTLRDHPNCLRDIHLDIQLPPYLCKLGAAESIRPWMMENLKPWNADLSSLETIGKKLDRVEFQINYPQMNDRDHTQLKNLVLAFPKLQHELVRVAKVLTSDEAEEHGWIVRDFFLSNEGLRYEWHVEVKRGSKGSPCDLQYEGLRYWKDSNSQHTFHLERTSFEDGVIIFRDWPSGQTIVVDTNSKMTPNQKYPVNIPRILDAHCRSRTLIASIAESDLKIQSCLASN</sequence>
<organism evidence="1 2">
    <name type="scientific">Lindgomyces ingoldianus</name>
    <dbReference type="NCBI Taxonomy" id="673940"/>
    <lineage>
        <taxon>Eukaryota</taxon>
        <taxon>Fungi</taxon>
        <taxon>Dikarya</taxon>
        <taxon>Ascomycota</taxon>
        <taxon>Pezizomycotina</taxon>
        <taxon>Dothideomycetes</taxon>
        <taxon>Pleosporomycetidae</taxon>
        <taxon>Pleosporales</taxon>
        <taxon>Lindgomycetaceae</taxon>
        <taxon>Lindgomyces</taxon>
    </lineage>
</organism>
<keyword evidence="2" id="KW-1185">Reference proteome</keyword>
<gene>
    <name evidence="1" type="ORF">BDR25DRAFT_392836</name>
</gene>
<dbReference type="EMBL" id="MU003502">
    <property type="protein sequence ID" value="KAF2472406.1"/>
    <property type="molecule type" value="Genomic_DNA"/>
</dbReference>
<evidence type="ECO:0000313" key="1">
    <source>
        <dbReference type="EMBL" id="KAF2472406.1"/>
    </source>
</evidence>
<dbReference type="Proteomes" id="UP000799755">
    <property type="component" value="Unassembled WGS sequence"/>
</dbReference>